<proteinExistence type="predicted"/>
<evidence type="ECO:0000256" key="2">
    <source>
        <dbReference type="ARBA" id="ARBA00022723"/>
    </source>
</evidence>
<dbReference type="GO" id="GO:0008270">
    <property type="term" value="F:zinc ion binding"/>
    <property type="evidence" value="ECO:0007669"/>
    <property type="project" value="UniProtKB-KW"/>
</dbReference>
<keyword evidence="4" id="KW-0862">Zinc</keyword>
<keyword evidence="1" id="KW-0343">GTPase activation</keyword>
<evidence type="ECO:0000259" key="6">
    <source>
        <dbReference type="PROSITE" id="PS50115"/>
    </source>
</evidence>
<keyword evidence="2" id="KW-0479">Metal-binding</keyword>
<dbReference type="EMBL" id="MPUH01000051">
    <property type="protein sequence ID" value="OMJ92957.1"/>
    <property type="molecule type" value="Genomic_DNA"/>
</dbReference>
<dbReference type="InterPro" id="IPR037278">
    <property type="entry name" value="ARFGAP/RecO"/>
</dbReference>
<evidence type="ECO:0000256" key="4">
    <source>
        <dbReference type="ARBA" id="ARBA00022833"/>
    </source>
</evidence>
<comment type="caution">
    <text evidence="7">The sequence shown here is derived from an EMBL/GenBank/DDBJ whole genome shotgun (WGS) entry which is preliminary data.</text>
</comment>
<dbReference type="InterPro" id="IPR038508">
    <property type="entry name" value="ArfGAP_dom_sf"/>
</dbReference>
<name>A0A1R2CVB2_9CILI</name>
<dbReference type="Proteomes" id="UP000187209">
    <property type="component" value="Unassembled WGS sequence"/>
</dbReference>
<evidence type="ECO:0000256" key="1">
    <source>
        <dbReference type="ARBA" id="ARBA00022468"/>
    </source>
</evidence>
<dbReference type="CDD" id="cd08830">
    <property type="entry name" value="ArfGap_ArfGap1"/>
    <property type="match status" value="1"/>
</dbReference>
<dbReference type="PRINTS" id="PR00405">
    <property type="entry name" value="REVINTRACTNG"/>
</dbReference>
<dbReference type="PANTHER" id="PTHR45686:SF4">
    <property type="entry name" value="ADP-RIBOSYLATION FACTOR GTPASE ACTIVATING PROTEIN 3, ISOFORM H"/>
    <property type="match status" value="1"/>
</dbReference>
<organism evidence="7 8">
    <name type="scientific">Stentor coeruleus</name>
    <dbReference type="NCBI Taxonomy" id="5963"/>
    <lineage>
        <taxon>Eukaryota</taxon>
        <taxon>Sar</taxon>
        <taxon>Alveolata</taxon>
        <taxon>Ciliophora</taxon>
        <taxon>Postciliodesmatophora</taxon>
        <taxon>Heterotrichea</taxon>
        <taxon>Heterotrichida</taxon>
        <taxon>Stentoridae</taxon>
        <taxon>Stentor</taxon>
    </lineage>
</organism>
<dbReference type="OrthoDB" id="983479at2759"/>
<sequence length="260" mass="30239">MSQSSEAINILRELKNRPDNCYCFDCENENCEWTSVNNGIFLCINCAGQHRGLGVHISFIRSISLDTWQEKQLNLMKLGGNLALKEFFSTYELNDKEISIKYKTKAAEYYRQMLKVKSEGGEFYKIAPNFESGIEILEESKKSYIERPDNDDNIWLKTKEKAQESFKNFGQKIKELKFEDIKEKTKEKFKGLGKKIGNISFKESFNRFKNSSGKVYDNIKEKTKVKIEKSKEKIIETYESSKEKIIDKYNSAKAKGQDRA</sequence>
<dbReference type="GO" id="GO:0048205">
    <property type="term" value="P:COPI coating of Golgi vesicle"/>
    <property type="evidence" value="ECO:0007669"/>
    <property type="project" value="TreeGrafter"/>
</dbReference>
<evidence type="ECO:0000256" key="3">
    <source>
        <dbReference type="ARBA" id="ARBA00022771"/>
    </source>
</evidence>
<protein>
    <recommendedName>
        <fullName evidence="6">Arf-GAP domain-containing protein</fullName>
    </recommendedName>
</protein>
<dbReference type="SUPFAM" id="SSF57863">
    <property type="entry name" value="ArfGap/RecO-like zinc finger"/>
    <property type="match status" value="1"/>
</dbReference>
<evidence type="ECO:0000313" key="7">
    <source>
        <dbReference type="EMBL" id="OMJ92957.1"/>
    </source>
</evidence>
<keyword evidence="3 5" id="KW-0863">Zinc-finger</keyword>
<gene>
    <name evidence="7" type="ORF">SteCoe_4176</name>
</gene>
<reference evidence="7 8" key="1">
    <citation type="submission" date="2016-11" db="EMBL/GenBank/DDBJ databases">
        <title>The macronuclear genome of Stentor coeruleus: a giant cell with tiny introns.</title>
        <authorList>
            <person name="Slabodnick M."/>
            <person name="Ruby J.G."/>
            <person name="Reiff S.B."/>
            <person name="Swart E.C."/>
            <person name="Gosai S."/>
            <person name="Prabakaran S."/>
            <person name="Witkowska E."/>
            <person name="Larue G.E."/>
            <person name="Fisher S."/>
            <person name="Freeman R.M."/>
            <person name="Gunawardena J."/>
            <person name="Chu W."/>
            <person name="Stover N.A."/>
            <person name="Gregory B.D."/>
            <person name="Nowacki M."/>
            <person name="Derisi J."/>
            <person name="Roy S.W."/>
            <person name="Marshall W.F."/>
            <person name="Sood P."/>
        </authorList>
    </citation>
    <scope>NUCLEOTIDE SEQUENCE [LARGE SCALE GENOMIC DNA]</scope>
    <source>
        <strain evidence="7">WM001</strain>
    </source>
</reference>
<dbReference type="GO" id="GO:0000139">
    <property type="term" value="C:Golgi membrane"/>
    <property type="evidence" value="ECO:0007669"/>
    <property type="project" value="GOC"/>
</dbReference>
<dbReference type="InterPro" id="IPR001164">
    <property type="entry name" value="ArfGAP_dom"/>
</dbReference>
<dbReference type="PROSITE" id="PS50115">
    <property type="entry name" value="ARFGAP"/>
    <property type="match status" value="1"/>
</dbReference>
<dbReference type="AlphaFoldDB" id="A0A1R2CVB2"/>
<dbReference type="GO" id="GO:0005096">
    <property type="term" value="F:GTPase activator activity"/>
    <property type="evidence" value="ECO:0007669"/>
    <property type="project" value="UniProtKB-KW"/>
</dbReference>
<dbReference type="SMART" id="SM00105">
    <property type="entry name" value="ArfGap"/>
    <property type="match status" value="1"/>
</dbReference>
<dbReference type="PANTHER" id="PTHR45686">
    <property type="entry name" value="ADP-RIBOSYLATION FACTOR GTPASE ACTIVATING PROTEIN 3, ISOFORM H-RELATED"/>
    <property type="match status" value="1"/>
</dbReference>
<dbReference type="Gene3D" id="1.10.220.150">
    <property type="entry name" value="Arf GTPase activating protein"/>
    <property type="match status" value="1"/>
</dbReference>
<accession>A0A1R2CVB2</accession>
<feature type="domain" description="Arf-GAP" evidence="6">
    <location>
        <begin position="5"/>
        <end position="123"/>
    </location>
</feature>
<dbReference type="Pfam" id="PF01412">
    <property type="entry name" value="ArfGap"/>
    <property type="match status" value="1"/>
</dbReference>
<evidence type="ECO:0000256" key="5">
    <source>
        <dbReference type="PROSITE-ProRule" id="PRU00288"/>
    </source>
</evidence>
<evidence type="ECO:0000313" key="8">
    <source>
        <dbReference type="Proteomes" id="UP000187209"/>
    </source>
</evidence>
<keyword evidence="8" id="KW-1185">Reference proteome</keyword>